<keyword evidence="5" id="KW-1185">Reference proteome</keyword>
<dbReference type="PROSITE" id="PS51186">
    <property type="entry name" value="GNAT"/>
    <property type="match status" value="1"/>
</dbReference>
<dbReference type="EMBL" id="QGTX01000001">
    <property type="protein sequence ID" value="PWW22150.1"/>
    <property type="molecule type" value="Genomic_DNA"/>
</dbReference>
<dbReference type="CDD" id="cd04301">
    <property type="entry name" value="NAT_SF"/>
    <property type="match status" value="1"/>
</dbReference>
<dbReference type="Gene3D" id="3.40.630.30">
    <property type="match status" value="1"/>
</dbReference>
<evidence type="ECO:0000259" key="3">
    <source>
        <dbReference type="PROSITE" id="PS51186"/>
    </source>
</evidence>
<accession>A0A317QKI5</accession>
<protein>
    <submittedName>
        <fullName evidence="4">Acetyltransferase (GNAT) family protein</fullName>
    </submittedName>
</protein>
<dbReference type="Proteomes" id="UP000246661">
    <property type="component" value="Unassembled WGS sequence"/>
</dbReference>
<keyword evidence="1 4" id="KW-0808">Transferase</keyword>
<evidence type="ECO:0000313" key="5">
    <source>
        <dbReference type="Proteomes" id="UP000246661"/>
    </source>
</evidence>
<dbReference type="OrthoDB" id="9803233at2"/>
<evidence type="ECO:0000256" key="2">
    <source>
        <dbReference type="ARBA" id="ARBA00023315"/>
    </source>
</evidence>
<dbReference type="PANTHER" id="PTHR43877:SF2">
    <property type="entry name" value="AMINOALKYLPHOSPHONATE N-ACETYLTRANSFERASE-RELATED"/>
    <property type="match status" value="1"/>
</dbReference>
<keyword evidence="2" id="KW-0012">Acyltransferase</keyword>
<dbReference type="Pfam" id="PF00583">
    <property type="entry name" value="Acetyltransf_1"/>
    <property type="match status" value="1"/>
</dbReference>
<reference evidence="5" key="1">
    <citation type="submission" date="2018-05" db="EMBL/GenBank/DDBJ databases">
        <authorList>
            <person name="Klenk H.-P."/>
            <person name="Huntemann M."/>
            <person name="Clum A."/>
            <person name="Pillay M."/>
            <person name="Palaniappan K."/>
            <person name="Varghese N."/>
            <person name="Mikhailova N."/>
            <person name="Stamatis D."/>
            <person name="Reddy T."/>
            <person name="Daum C."/>
            <person name="Shapiro N."/>
            <person name="Ivanova N."/>
            <person name="Kyrpides N."/>
            <person name="Woyke T."/>
        </authorList>
    </citation>
    <scope>NUCLEOTIDE SEQUENCE [LARGE SCALE GENOMIC DNA]</scope>
    <source>
        <strain evidence="5">DSM 45417</strain>
    </source>
</reference>
<dbReference type="AlphaFoldDB" id="A0A317QKI5"/>
<feature type="domain" description="N-acetyltransferase" evidence="3">
    <location>
        <begin position="1"/>
        <end position="152"/>
    </location>
</feature>
<dbReference type="SUPFAM" id="SSF55729">
    <property type="entry name" value="Acyl-CoA N-acyltransferases (Nat)"/>
    <property type="match status" value="1"/>
</dbReference>
<comment type="caution">
    <text evidence="4">The sequence shown here is derived from an EMBL/GenBank/DDBJ whole genome shotgun (WGS) entry which is preliminary data.</text>
</comment>
<gene>
    <name evidence="4" type="ORF">JD79_01298</name>
</gene>
<dbReference type="InterPro" id="IPR050832">
    <property type="entry name" value="Bact_Acetyltransf"/>
</dbReference>
<dbReference type="PANTHER" id="PTHR43877">
    <property type="entry name" value="AMINOALKYLPHOSPHONATE N-ACETYLTRANSFERASE-RELATED-RELATED"/>
    <property type="match status" value="1"/>
</dbReference>
<organism evidence="4 5">
    <name type="scientific">Geodermatophilus normandii</name>
    <dbReference type="NCBI Taxonomy" id="1137989"/>
    <lineage>
        <taxon>Bacteria</taxon>
        <taxon>Bacillati</taxon>
        <taxon>Actinomycetota</taxon>
        <taxon>Actinomycetes</taxon>
        <taxon>Geodermatophilales</taxon>
        <taxon>Geodermatophilaceae</taxon>
        <taxon>Geodermatophilus</taxon>
    </lineage>
</organism>
<dbReference type="InterPro" id="IPR016181">
    <property type="entry name" value="Acyl_CoA_acyltransferase"/>
</dbReference>
<evidence type="ECO:0000313" key="4">
    <source>
        <dbReference type="EMBL" id="PWW22150.1"/>
    </source>
</evidence>
<dbReference type="RefSeq" id="WP_110004834.1">
    <property type="nucleotide sequence ID" value="NZ_QGTX01000001.1"/>
</dbReference>
<dbReference type="GO" id="GO:0016747">
    <property type="term" value="F:acyltransferase activity, transferring groups other than amino-acyl groups"/>
    <property type="evidence" value="ECO:0007669"/>
    <property type="project" value="InterPro"/>
</dbReference>
<sequence>MRLTAASWDDEEVQRLTAAQQAELRARYDGDTEPGTPPSASDVSVVLVARDADGTAVGCGALRALGDGAAEVKRMYVVPEARGRGVSRSVLRGLEAAARERGWTVLRLETGPRQPEAIALYEGAGYRPIPAFGGYVEEPDAGCSLYYERVLGPA</sequence>
<evidence type="ECO:0000256" key="1">
    <source>
        <dbReference type="ARBA" id="ARBA00022679"/>
    </source>
</evidence>
<proteinExistence type="predicted"/>
<name>A0A317QKI5_9ACTN</name>
<dbReference type="InterPro" id="IPR000182">
    <property type="entry name" value="GNAT_dom"/>
</dbReference>